<comment type="caution">
    <text evidence="5">The sequence shown here is derived from an EMBL/GenBank/DDBJ whole genome shotgun (WGS) entry which is preliminary data.</text>
</comment>
<dbReference type="SUPFAM" id="SSF52540">
    <property type="entry name" value="P-loop containing nucleoside triphosphate hydrolases"/>
    <property type="match status" value="1"/>
</dbReference>
<dbReference type="Gene3D" id="3.40.50.300">
    <property type="entry name" value="P-loop containing nucleotide triphosphate hydrolases"/>
    <property type="match status" value="1"/>
</dbReference>
<gene>
    <name evidence="5" type="ORF">H8689_10245</name>
</gene>
<keyword evidence="1" id="KW-0813">Transport</keyword>
<dbReference type="InterPro" id="IPR017911">
    <property type="entry name" value="MacB-like_ATP-bd"/>
</dbReference>
<dbReference type="GO" id="GO:0098796">
    <property type="term" value="C:membrane protein complex"/>
    <property type="evidence" value="ECO:0007669"/>
    <property type="project" value="UniProtKB-ARBA"/>
</dbReference>
<evidence type="ECO:0000256" key="2">
    <source>
        <dbReference type="ARBA" id="ARBA00022741"/>
    </source>
</evidence>
<dbReference type="GO" id="GO:0005886">
    <property type="term" value="C:plasma membrane"/>
    <property type="evidence" value="ECO:0007669"/>
    <property type="project" value="TreeGrafter"/>
</dbReference>
<dbReference type="InterPro" id="IPR003593">
    <property type="entry name" value="AAA+_ATPase"/>
</dbReference>
<evidence type="ECO:0000313" key="6">
    <source>
        <dbReference type="Proteomes" id="UP000601522"/>
    </source>
</evidence>
<dbReference type="PROSITE" id="PS00211">
    <property type="entry name" value="ABC_TRANSPORTER_1"/>
    <property type="match status" value="1"/>
</dbReference>
<evidence type="ECO:0000259" key="4">
    <source>
        <dbReference type="PROSITE" id="PS50893"/>
    </source>
</evidence>
<dbReference type="PANTHER" id="PTHR24220:SF86">
    <property type="entry name" value="ABC TRANSPORTER ABCH.1"/>
    <property type="match status" value="1"/>
</dbReference>
<dbReference type="InterPro" id="IPR027417">
    <property type="entry name" value="P-loop_NTPase"/>
</dbReference>
<dbReference type="EMBL" id="JACRTK010000004">
    <property type="protein sequence ID" value="MBC8591491.1"/>
    <property type="molecule type" value="Genomic_DNA"/>
</dbReference>
<dbReference type="PROSITE" id="PS50893">
    <property type="entry name" value="ABC_TRANSPORTER_2"/>
    <property type="match status" value="1"/>
</dbReference>
<dbReference type="GO" id="GO:0005524">
    <property type="term" value="F:ATP binding"/>
    <property type="evidence" value="ECO:0007669"/>
    <property type="project" value="UniProtKB-KW"/>
</dbReference>
<evidence type="ECO:0000256" key="1">
    <source>
        <dbReference type="ARBA" id="ARBA00022448"/>
    </source>
</evidence>
<evidence type="ECO:0000256" key="3">
    <source>
        <dbReference type="ARBA" id="ARBA00022840"/>
    </source>
</evidence>
<dbReference type="InterPro" id="IPR017871">
    <property type="entry name" value="ABC_transporter-like_CS"/>
</dbReference>
<dbReference type="PANTHER" id="PTHR24220">
    <property type="entry name" value="IMPORT ATP-BINDING PROTEIN"/>
    <property type="match status" value="1"/>
</dbReference>
<proteinExistence type="predicted"/>
<feature type="domain" description="ABC transporter" evidence="4">
    <location>
        <begin position="5"/>
        <end position="232"/>
    </location>
</feature>
<dbReference type="GO" id="GO:0016887">
    <property type="term" value="F:ATP hydrolysis activity"/>
    <property type="evidence" value="ECO:0007669"/>
    <property type="project" value="InterPro"/>
</dbReference>
<dbReference type="InterPro" id="IPR003439">
    <property type="entry name" value="ABC_transporter-like_ATP-bd"/>
</dbReference>
<reference evidence="5 6" key="1">
    <citation type="submission" date="2020-08" db="EMBL/GenBank/DDBJ databases">
        <title>Genome public.</title>
        <authorList>
            <person name="Liu C."/>
            <person name="Sun Q."/>
        </authorList>
    </citation>
    <scope>NUCLEOTIDE SEQUENCE [LARGE SCALE GENOMIC DNA]</scope>
    <source>
        <strain evidence="5 6">NSJ-26</strain>
    </source>
</reference>
<dbReference type="SMART" id="SM00382">
    <property type="entry name" value="AAA"/>
    <property type="match status" value="1"/>
</dbReference>
<dbReference type="GO" id="GO:0022857">
    <property type="term" value="F:transmembrane transporter activity"/>
    <property type="evidence" value="ECO:0007669"/>
    <property type="project" value="UniProtKB-ARBA"/>
</dbReference>
<keyword evidence="3 5" id="KW-0067">ATP-binding</keyword>
<name>A0A926EYV7_9FIRM</name>
<organism evidence="5 6">
    <name type="scientific">Wansuia hejianensis</name>
    <dbReference type="NCBI Taxonomy" id="2763667"/>
    <lineage>
        <taxon>Bacteria</taxon>
        <taxon>Bacillati</taxon>
        <taxon>Bacillota</taxon>
        <taxon>Clostridia</taxon>
        <taxon>Lachnospirales</taxon>
        <taxon>Lachnospiraceae</taxon>
        <taxon>Wansuia</taxon>
    </lineage>
</organism>
<keyword evidence="6" id="KW-1185">Reference proteome</keyword>
<dbReference type="AlphaFoldDB" id="A0A926EYV7"/>
<dbReference type="RefSeq" id="WP_249324354.1">
    <property type="nucleotide sequence ID" value="NZ_JACRTK010000004.1"/>
</dbReference>
<dbReference type="CDD" id="cd03255">
    <property type="entry name" value="ABC_MJ0796_LolCDE_FtsE"/>
    <property type="match status" value="1"/>
</dbReference>
<keyword evidence="2" id="KW-0547">Nucleotide-binding</keyword>
<dbReference type="FunFam" id="3.40.50.300:FF:000032">
    <property type="entry name" value="Export ABC transporter ATP-binding protein"/>
    <property type="match status" value="1"/>
</dbReference>
<evidence type="ECO:0000313" key="5">
    <source>
        <dbReference type="EMBL" id="MBC8591491.1"/>
    </source>
</evidence>
<accession>A0A926EYV7</accession>
<dbReference type="Proteomes" id="UP000601522">
    <property type="component" value="Unassembled WGS sequence"/>
</dbReference>
<protein>
    <submittedName>
        <fullName evidence="5">ABC transporter ATP-binding protein</fullName>
    </submittedName>
</protein>
<dbReference type="Pfam" id="PF00005">
    <property type="entry name" value="ABC_tran"/>
    <property type="match status" value="1"/>
</dbReference>
<sequence>MAVILKAVDIEKTYGKGQLKVEALKSTNLEIEEGVFHAIIGKSGSGKSTLLHILGGLDKPTCGKLYLENESVFDLKDKELAILRRRRIGFVFQSFNLLQEHTVVENILMPIHLDSREVDEEHFNKVISTLGIGEKLNYYPDELSGGERQRVAIARALVSKPAIILADEPTGNLDEKTGDEVIKLIKDLAKEFNQTIVLVTHDLEIAQNADRVITLIDGEISSVIDNSDSQKI</sequence>
<dbReference type="InterPro" id="IPR015854">
    <property type="entry name" value="ABC_transpr_LolD-like"/>
</dbReference>